<dbReference type="PANTHER" id="PTHR42208">
    <property type="entry name" value="HEAVY METAL TRANSPORTER-RELATED"/>
    <property type="match status" value="1"/>
</dbReference>
<evidence type="ECO:0000313" key="3">
    <source>
        <dbReference type="EMBL" id="SKA67329.1"/>
    </source>
</evidence>
<dbReference type="Proteomes" id="UP000190460">
    <property type="component" value="Unassembled WGS sequence"/>
</dbReference>
<accession>A0A1T4VQY3</accession>
<feature type="transmembrane region" description="Helical" evidence="1">
    <location>
        <begin position="12"/>
        <end position="39"/>
    </location>
</feature>
<keyword evidence="1" id="KW-0472">Membrane</keyword>
<feature type="transmembrane region" description="Helical" evidence="1">
    <location>
        <begin position="60"/>
        <end position="80"/>
    </location>
</feature>
<feature type="transmembrane region" description="Helical" evidence="1">
    <location>
        <begin position="145"/>
        <end position="168"/>
    </location>
</feature>
<sequence>MDLAWLEHSQYFAALAVGFFGGVHCLGMCGGLISALSFTQQAKMPKVKTHRLPILLAYNLGRVTSYALAGALAGALGASFLSLTGLQTAQHILAFFAALFMLALGLYLAGIWQDVAQLERFGSGFWRKLEPLSRRFIPIRTPWQAFPFGMIWGWLPCGLVYTILIWSLSAGSAWQGLLLMLAFGIGTLPNLLLIGVAANRLTQFSRQPAVRLGAGLMVCAFGLMMLWRLTLNF</sequence>
<proteinExistence type="predicted"/>
<organism evidence="3 4">
    <name type="scientific">Thiothrix eikelboomii</name>
    <dbReference type="NCBI Taxonomy" id="92487"/>
    <lineage>
        <taxon>Bacteria</taxon>
        <taxon>Pseudomonadati</taxon>
        <taxon>Pseudomonadota</taxon>
        <taxon>Gammaproteobacteria</taxon>
        <taxon>Thiotrichales</taxon>
        <taxon>Thiotrichaceae</taxon>
        <taxon>Thiothrix</taxon>
    </lineage>
</organism>
<feature type="transmembrane region" description="Helical" evidence="1">
    <location>
        <begin position="92"/>
        <end position="112"/>
    </location>
</feature>
<feature type="transmembrane region" description="Helical" evidence="1">
    <location>
        <begin position="209"/>
        <end position="227"/>
    </location>
</feature>
<keyword evidence="4" id="KW-1185">Reference proteome</keyword>
<protein>
    <recommendedName>
        <fullName evidence="2">Urease accessory protein UreH-like transmembrane domain-containing protein</fullName>
    </recommendedName>
</protein>
<name>A0A1T4VQY3_9GAMM</name>
<dbReference type="EMBL" id="FUYB01000001">
    <property type="protein sequence ID" value="SKA67329.1"/>
    <property type="molecule type" value="Genomic_DNA"/>
</dbReference>
<evidence type="ECO:0000256" key="1">
    <source>
        <dbReference type="SAM" id="Phobius"/>
    </source>
</evidence>
<dbReference type="PANTHER" id="PTHR42208:SF1">
    <property type="entry name" value="HEAVY METAL TRANSPORTER"/>
    <property type="match status" value="1"/>
</dbReference>
<dbReference type="RefSeq" id="WP_078920547.1">
    <property type="nucleotide sequence ID" value="NZ_FUYB01000001.1"/>
</dbReference>
<feature type="transmembrane region" description="Helical" evidence="1">
    <location>
        <begin position="174"/>
        <end position="197"/>
    </location>
</feature>
<feature type="domain" description="Urease accessory protein UreH-like transmembrane" evidence="2">
    <location>
        <begin position="13"/>
        <end position="221"/>
    </location>
</feature>
<dbReference type="AlphaFoldDB" id="A0A1T4VQY3"/>
<dbReference type="Pfam" id="PF13386">
    <property type="entry name" value="DsbD_2"/>
    <property type="match status" value="1"/>
</dbReference>
<dbReference type="OrthoDB" id="9798690at2"/>
<dbReference type="STRING" id="92487.SAMN02745130_00020"/>
<evidence type="ECO:0000259" key="2">
    <source>
        <dbReference type="Pfam" id="PF13386"/>
    </source>
</evidence>
<keyword evidence="1" id="KW-0812">Transmembrane</keyword>
<reference evidence="3 4" key="1">
    <citation type="submission" date="2017-02" db="EMBL/GenBank/DDBJ databases">
        <authorList>
            <person name="Peterson S.W."/>
        </authorList>
    </citation>
    <scope>NUCLEOTIDE SEQUENCE [LARGE SCALE GENOMIC DNA]</scope>
    <source>
        <strain evidence="3 4">ATCC 49788</strain>
    </source>
</reference>
<keyword evidence="1" id="KW-1133">Transmembrane helix</keyword>
<gene>
    <name evidence="3" type="ORF">SAMN02745130_00020</name>
</gene>
<evidence type="ECO:0000313" key="4">
    <source>
        <dbReference type="Proteomes" id="UP000190460"/>
    </source>
</evidence>
<dbReference type="InterPro" id="IPR039447">
    <property type="entry name" value="UreH-like_TM_dom"/>
</dbReference>